<dbReference type="CDD" id="cd07182">
    <property type="entry name" value="RNase_HII_bacteria_HII_like"/>
    <property type="match status" value="1"/>
</dbReference>
<feature type="domain" description="RNase H type-2" evidence="17">
    <location>
        <begin position="9"/>
        <end position="197"/>
    </location>
</feature>
<protein>
    <recommendedName>
        <fullName evidence="7 14">Ribonuclease HII</fullName>
        <shortName evidence="14">RNase HII</shortName>
        <ecNumber evidence="6 14">3.1.26.4</ecNumber>
    </recommendedName>
</protein>
<evidence type="ECO:0000256" key="6">
    <source>
        <dbReference type="ARBA" id="ARBA00012180"/>
    </source>
</evidence>
<keyword evidence="19" id="KW-1185">Reference proteome</keyword>
<dbReference type="Gene3D" id="3.30.420.10">
    <property type="entry name" value="Ribonuclease H-like superfamily/Ribonuclease H"/>
    <property type="match status" value="1"/>
</dbReference>
<keyword evidence="9 14" id="KW-0540">Nuclease</keyword>
<dbReference type="GO" id="GO:0006298">
    <property type="term" value="P:mismatch repair"/>
    <property type="evidence" value="ECO:0007669"/>
    <property type="project" value="TreeGrafter"/>
</dbReference>
<dbReference type="PANTHER" id="PTHR10954">
    <property type="entry name" value="RIBONUCLEASE H2 SUBUNIT A"/>
    <property type="match status" value="1"/>
</dbReference>
<keyword evidence="10 14" id="KW-0479">Metal-binding</keyword>
<evidence type="ECO:0000256" key="2">
    <source>
        <dbReference type="ARBA" id="ARBA00001946"/>
    </source>
</evidence>
<dbReference type="Pfam" id="PF01351">
    <property type="entry name" value="RNase_HII"/>
    <property type="match status" value="1"/>
</dbReference>
<dbReference type="GO" id="GO:0030145">
    <property type="term" value="F:manganese ion binding"/>
    <property type="evidence" value="ECO:0007669"/>
    <property type="project" value="UniProtKB-UniRule"/>
</dbReference>
<dbReference type="FunFam" id="3.30.420.10:FF:000006">
    <property type="entry name" value="Ribonuclease HII"/>
    <property type="match status" value="1"/>
</dbReference>
<evidence type="ECO:0000256" key="4">
    <source>
        <dbReference type="ARBA" id="ARBA00004496"/>
    </source>
</evidence>
<comment type="similarity">
    <text evidence="5 14 16">Belongs to the RNase HII family.</text>
</comment>
<evidence type="ECO:0000256" key="15">
    <source>
        <dbReference type="PROSITE-ProRule" id="PRU01319"/>
    </source>
</evidence>
<dbReference type="AlphaFoldDB" id="A0A1I3WZV2"/>
<dbReference type="InterPro" id="IPR036397">
    <property type="entry name" value="RNaseH_sf"/>
</dbReference>
<keyword evidence="8 14" id="KW-0963">Cytoplasm</keyword>
<reference evidence="19" key="1">
    <citation type="submission" date="2016-10" db="EMBL/GenBank/DDBJ databases">
        <authorList>
            <person name="Varghese N."/>
            <person name="Submissions S."/>
        </authorList>
    </citation>
    <scope>NUCLEOTIDE SEQUENCE [LARGE SCALE GENOMIC DNA]</scope>
    <source>
        <strain evidence="19">Nm69</strain>
    </source>
</reference>
<dbReference type="Proteomes" id="UP000199533">
    <property type="component" value="Unassembled WGS sequence"/>
</dbReference>
<feature type="binding site" evidence="14 15">
    <location>
        <position position="107"/>
    </location>
    <ligand>
        <name>a divalent metal cation</name>
        <dbReference type="ChEBI" id="CHEBI:60240"/>
    </ligand>
</feature>
<comment type="catalytic activity">
    <reaction evidence="1 14 15 16">
        <text>Endonucleolytic cleavage to 5'-phosphomonoester.</text>
        <dbReference type="EC" id="3.1.26.4"/>
    </reaction>
</comment>
<evidence type="ECO:0000256" key="11">
    <source>
        <dbReference type="ARBA" id="ARBA00022759"/>
    </source>
</evidence>
<comment type="cofactor">
    <cofactor evidence="2">
        <name>Mg(2+)</name>
        <dbReference type="ChEBI" id="CHEBI:18420"/>
    </cofactor>
</comment>
<feature type="binding site" evidence="14 15">
    <location>
        <position position="15"/>
    </location>
    <ligand>
        <name>a divalent metal cation</name>
        <dbReference type="ChEBI" id="CHEBI:60240"/>
    </ligand>
</feature>
<evidence type="ECO:0000313" key="19">
    <source>
        <dbReference type="Proteomes" id="UP000199533"/>
    </source>
</evidence>
<dbReference type="EC" id="3.1.26.4" evidence="6 14"/>
<evidence type="ECO:0000256" key="3">
    <source>
        <dbReference type="ARBA" id="ARBA00004065"/>
    </source>
</evidence>
<dbReference type="GO" id="GO:0004523">
    <property type="term" value="F:RNA-DNA hybrid ribonuclease activity"/>
    <property type="evidence" value="ECO:0007669"/>
    <property type="project" value="UniProtKB-UniRule"/>
</dbReference>
<gene>
    <name evidence="14" type="primary">rnhB</name>
    <name evidence="18" type="ORF">SAMN05216302_100151</name>
</gene>
<evidence type="ECO:0000259" key="17">
    <source>
        <dbReference type="PROSITE" id="PS51975"/>
    </source>
</evidence>
<organism evidence="18 19">
    <name type="scientific">Nitrosomonas aestuarii</name>
    <dbReference type="NCBI Taxonomy" id="52441"/>
    <lineage>
        <taxon>Bacteria</taxon>
        <taxon>Pseudomonadati</taxon>
        <taxon>Pseudomonadota</taxon>
        <taxon>Betaproteobacteria</taxon>
        <taxon>Nitrosomonadales</taxon>
        <taxon>Nitrosomonadaceae</taxon>
        <taxon>Nitrosomonas</taxon>
    </lineage>
</organism>
<dbReference type="SUPFAM" id="SSF53098">
    <property type="entry name" value="Ribonuclease H-like"/>
    <property type="match status" value="1"/>
</dbReference>
<accession>A0A1I3WZV2</accession>
<comment type="cofactor">
    <cofactor evidence="14 15">
        <name>Mn(2+)</name>
        <dbReference type="ChEBI" id="CHEBI:29035"/>
    </cofactor>
    <cofactor evidence="14 15">
        <name>Mg(2+)</name>
        <dbReference type="ChEBI" id="CHEBI:18420"/>
    </cofactor>
    <text evidence="14 15">Manganese or magnesium. Binds 1 divalent metal ion per monomer in the absence of substrate. May bind a second metal ion after substrate binding.</text>
</comment>
<sequence length="197" mass="21677">MHSALTQTQLVCGVDEAGRGPLAGPVYAACVILDACHKIDGLADSKQLSEKRRAELANTIKQYAKAWAVASASVSEIDRLNILQATLLAMKRAVEQLPYKPDLVMVDGKHGPMLEITVHTVIKGDALIPEISAASILAKTARDAEMKILHQRFPDYGFDRHKGYPTKRHIAALQTYGITEIHRRSFAPVKTIDNIKR</sequence>
<comment type="subcellular location">
    <subcellularLocation>
        <location evidence="4 14">Cytoplasm</location>
    </subcellularLocation>
</comment>
<evidence type="ECO:0000256" key="9">
    <source>
        <dbReference type="ARBA" id="ARBA00022722"/>
    </source>
</evidence>
<evidence type="ECO:0000256" key="7">
    <source>
        <dbReference type="ARBA" id="ARBA00019179"/>
    </source>
</evidence>
<evidence type="ECO:0000256" key="1">
    <source>
        <dbReference type="ARBA" id="ARBA00000077"/>
    </source>
</evidence>
<evidence type="ECO:0000256" key="8">
    <source>
        <dbReference type="ARBA" id="ARBA00022490"/>
    </source>
</evidence>
<evidence type="ECO:0000256" key="14">
    <source>
        <dbReference type="HAMAP-Rule" id="MF_00052"/>
    </source>
</evidence>
<dbReference type="GO" id="GO:0032299">
    <property type="term" value="C:ribonuclease H2 complex"/>
    <property type="evidence" value="ECO:0007669"/>
    <property type="project" value="TreeGrafter"/>
</dbReference>
<proteinExistence type="inferred from homology"/>
<feature type="binding site" evidence="14 15">
    <location>
        <position position="16"/>
    </location>
    <ligand>
        <name>a divalent metal cation</name>
        <dbReference type="ChEBI" id="CHEBI:60240"/>
    </ligand>
</feature>
<keyword evidence="12 14" id="KW-0378">Hydrolase</keyword>
<dbReference type="InterPro" id="IPR022898">
    <property type="entry name" value="RNase_HII"/>
</dbReference>
<evidence type="ECO:0000256" key="12">
    <source>
        <dbReference type="ARBA" id="ARBA00022801"/>
    </source>
</evidence>
<dbReference type="EMBL" id="FOSP01000001">
    <property type="protein sequence ID" value="SFK12913.1"/>
    <property type="molecule type" value="Genomic_DNA"/>
</dbReference>
<keyword evidence="13 14" id="KW-0464">Manganese</keyword>
<dbReference type="PROSITE" id="PS51975">
    <property type="entry name" value="RNASE_H_2"/>
    <property type="match status" value="1"/>
</dbReference>
<comment type="function">
    <text evidence="3 14 16">Endonuclease that specifically degrades the RNA of RNA-DNA hybrids.</text>
</comment>
<evidence type="ECO:0000256" key="10">
    <source>
        <dbReference type="ARBA" id="ARBA00022723"/>
    </source>
</evidence>
<dbReference type="NCBIfam" id="NF000594">
    <property type="entry name" value="PRK00015.1-1"/>
    <property type="match status" value="1"/>
</dbReference>
<dbReference type="GO" id="GO:0005737">
    <property type="term" value="C:cytoplasm"/>
    <property type="evidence" value="ECO:0007669"/>
    <property type="project" value="UniProtKB-SubCell"/>
</dbReference>
<evidence type="ECO:0000256" key="16">
    <source>
        <dbReference type="RuleBase" id="RU003515"/>
    </source>
</evidence>
<dbReference type="NCBIfam" id="NF000596">
    <property type="entry name" value="PRK00015.1-4"/>
    <property type="match status" value="1"/>
</dbReference>
<dbReference type="InterPro" id="IPR024567">
    <property type="entry name" value="RNase_HII/HIII_dom"/>
</dbReference>
<dbReference type="InterPro" id="IPR001352">
    <property type="entry name" value="RNase_HII/HIII"/>
</dbReference>
<dbReference type="PANTHER" id="PTHR10954:SF18">
    <property type="entry name" value="RIBONUCLEASE HII"/>
    <property type="match status" value="1"/>
</dbReference>
<dbReference type="NCBIfam" id="NF000595">
    <property type="entry name" value="PRK00015.1-3"/>
    <property type="match status" value="1"/>
</dbReference>
<dbReference type="GO" id="GO:0003723">
    <property type="term" value="F:RNA binding"/>
    <property type="evidence" value="ECO:0007669"/>
    <property type="project" value="UniProtKB-UniRule"/>
</dbReference>
<keyword evidence="11 14" id="KW-0255">Endonuclease</keyword>
<dbReference type="HAMAP" id="MF_00052_B">
    <property type="entry name" value="RNase_HII_B"/>
    <property type="match status" value="1"/>
</dbReference>
<dbReference type="GO" id="GO:0043137">
    <property type="term" value="P:DNA replication, removal of RNA primer"/>
    <property type="evidence" value="ECO:0007669"/>
    <property type="project" value="TreeGrafter"/>
</dbReference>
<dbReference type="RefSeq" id="WP_244531729.1">
    <property type="nucleotide sequence ID" value="NZ_FOSP01000001.1"/>
</dbReference>
<name>A0A1I3WZV2_9PROT</name>
<evidence type="ECO:0000256" key="5">
    <source>
        <dbReference type="ARBA" id="ARBA00007383"/>
    </source>
</evidence>
<dbReference type="STRING" id="52441.SAMN05216302_100151"/>
<evidence type="ECO:0000256" key="13">
    <source>
        <dbReference type="ARBA" id="ARBA00023211"/>
    </source>
</evidence>
<evidence type="ECO:0000313" key="18">
    <source>
        <dbReference type="EMBL" id="SFK12913.1"/>
    </source>
</evidence>
<dbReference type="InterPro" id="IPR012337">
    <property type="entry name" value="RNaseH-like_sf"/>
</dbReference>